<reference evidence="2" key="1">
    <citation type="journal article" date="2020" name="Stud. Mycol.">
        <title>101 Dothideomycetes genomes: a test case for predicting lifestyles and emergence of pathogens.</title>
        <authorList>
            <person name="Haridas S."/>
            <person name="Albert R."/>
            <person name="Binder M."/>
            <person name="Bloem J."/>
            <person name="Labutti K."/>
            <person name="Salamov A."/>
            <person name="Andreopoulos B."/>
            <person name="Baker S."/>
            <person name="Barry K."/>
            <person name="Bills G."/>
            <person name="Bluhm B."/>
            <person name="Cannon C."/>
            <person name="Castanera R."/>
            <person name="Culley D."/>
            <person name="Daum C."/>
            <person name="Ezra D."/>
            <person name="Gonzalez J."/>
            <person name="Henrissat B."/>
            <person name="Kuo A."/>
            <person name="Liang C."/>
            <person name="Lipzen A."/>
            <person name="Lutzoni F."/>
            <person name="Magnuson J."/>
            <person name="Mondo S."/>
            <person name="Nolan M."/>
            <person name="Ohm R."/>
            <person name="Pangilinan J."/>
            <person name="Park H.-J."/>
            <person name="Ramirez L."/>
            <person name="Alfaro M."/>
            <person name="Sun H."/>
            <person name="Tritt A."/>
            <person name="Yoshinaga Y."/>
            <person name="Zwiers L.-H."/>
            <person name="Turgeon B."/>
            <person name="Goodwin S."/>
            <person name="Spatafora J."/>
            <person name="Crous P."/>
            <person name="Grigoriev I."/>
        </authorList>
    </citation>
    <scope>NUCLEOTIDE SEQUENCE</scope>
    <source>
        <strain evidence="2">CBS 627.86</strain>
    </source>
</reference>
<dbReference type="EMBL" id="ML977338">
    <property type="protein sequence ID" value="KAF2110395.1"/>
    <property type="molecule type" value="Genomic_DNA"/>
</dbReference>
<organism evidence="2 3">
    <name type="scientific">Lophiotrema nucula</name>
    <dbReference type="NCBI Taxonomy" id="690887"/>
    <lineage>
        <taxon>Eukaryota</taxon>
        <taxon>Fungi</taxon>
        <taxon>Dikarya</taxon>
        <taxon>Ascomycota</taxon>
        <taxon>Pezizomycotina</taxon>
        <taxon>Dothideomycetes</taxon>
        <taxon>Pleosporomycetidae</taxon>
        <taxon>Pleosporales</taxon>
        <taxon>Lophiotremataceae</taxon>
        <taxon>Lophiotrema</taxon>
    </lineage>
</organism>
<dbReference type="OrthoDB" id="3796222at2759"/>
<protein>
    <submittedName>
        <fullName evidence="2">Uncharacterized protein</fullName>
    </submittedName>
</protein>
<evidence type="ECO:0000313" key="3">
    <source>
        <dbReference type="Proteomes" id="UP000799770"/>
    </source>
</evidence>
<dbReference type="Proteomes" id="UP000799770">
    <property type="component" value="Unassembled WGS sequence"/>
</dbReference>
<proteinExistence type="predicted"/>
<dbReference type="AlphaFoldDB" id="A0A6A5YTD1"/>
<evidence type="ECO:0000256" key="1">
    <source>
        <dbReference type="SAM" id="MobiDB-lite"/>
    </source>
</evidence>
<accession>A0A6A5YTD1</accession>
<keyword evidence="3" id="KW-1185">Reference proteome</keyword>
<evidence type="ECO:0000313" key="2">
    <source>
        <dbReference type="EMBL" id="KAF2110395.1"/>
    </source>
</evidence>
<name>A0A6A5YTD1_9PLEO</name>
<gene>
    <name evidence="2" type="ORF">BDV96DRAFT_583934</name>
</gene>
<sequence length="478" mass="53955">MRRPQTPESPGQDYSVPRTPTRTPKTNTPKPSPSRSSQLSSPHVSPPRSPRNPANSFFVKEQERREFLGCLKTWSLDHDSSVHFHGSISLLPSSMGEIYKLGQSVQCILSDSSGPNARKVIIIRLFAPRRGSTRYGLVVRNGSSWLTARDFLSKEYIKRLHLANKKPSRICDTYGPPGTVEDLELFRSSFLGPPPDAKDTICIRPLFHPFQRLPGELQHLVLAFAMGKQKFFRPAHDGGFVPSTRVTRAARTPTRLSSLLSISKSLNTTLTSWVYKTTTFHFETSGFTNFLWLSGPANRSNIRNISLAFGRFALLHCVRWLAPDEVFELFGTELNAFPYGLQYLWRCQIRDLVAELHLSTLNIDIESVPIRDIPFVVRILSTCFGSIDHVRFVDALGVVGSEDVRLAGLKRKRSWAALCRDAFRRYRDVQHHEGCFGTARRGMGVEELERDMSRNIDFFGGCGVDEDGIGRRDSGIEW</sequence>
<feature type="region of interest" description="Disordered" evidence="1">
    <location>
        <begin position="1"/>
        <end position="58"/>
    </location>
</feature>
<feature type="compositionally biased region" description="Low complexity" evidence="1">
    <location>
        <begin position="15"/>
        <end position="43"/>
    </location>
</feature>